<dbReference type="STRING" id="133383.A0A1R0H040"/>
<evidence type="ECO:0000256" key="1">
    <source>
        <dbReference type="SAM" id="MobiDB-lite"/>
    </source>
</evidence>
<dbReference type="Proteomes" id="UP000187455">
    <property type="component" value="Unassembled WGS sequence"/>
</dbReference>
<gene>
    <name evidence="2" type="ORF">AYI68_g3377</name>
</gene>
<comment type="caution">
    <text evidence="2">The sequence shown here is derived from an EMBL/GenBank/DDBJ whole genome shotgun (WGS) entry which is preliminary data.</text>
</comment>
<sequence>MLDSFNMFFEELHRVFSNQNQVATAELQRRSLKKTNSDANYSSDFRRLIFKRVLEKFNRPRQSFGCTLLVQTATITDQPTSPKHQPMEIESTITRRPVLTPQERQRRRD</sequence>
<dbReference type="AlphaFoldDB" id="A0A1R0H040"/>
<organism evidence="2 3">
    <name type="scientific">Smittium mucronatum</name>
    <dbReference type="NCBI Taxonomy" id="133383"/>
    <lineage>
        <taxon>Eukaryota</taxon>
        <taxon>Fungi</taxon>
        <taxon>Fungi incertae sedis</taxon>
        <taxon>Zoopagomycota</taxon>
        <taxon>Kickxellomycotina</taxon>
        <taxon>Harpellomycetes</taxon>
        <taxon>Harpellales</taxon>
        <taxon>Legeriomycetaceae</taxon>
        <taxon>Smittium</taxon>
    </lineage>
</organism>
<evidence type="ECO:0000313" key="3">
    <source>
        <dbReference type="Proteomes" id="UP000187455"/>
    </source>
</evidence>
<proteinExistence type="predicted"/>
<feature type="region of interest" description="Disordered" evidence="1">
    <location>
        <begin position="77"/>
        <end position="109"/>
    </location>
</feature>
<keyword evidence="3" id="KW-1185">Reference proteome</keyword>
<dbReference type="EMBL" id="LSSL01001477">
    <property type="protein sequence ID" value="OLY82502.1"/>
    <property type="molecule type" value="Genomic_DNA"/>
</dbReference>
<protein>
    <submittedName>
        <fullName evidence="2">Uncharacterized protein</fullName>
    </submittedName>
</protein>
<accession>A0A1R0H040</accession>
<name>A0A1R0H040_9FUNG</name>
<reference evidence="2 3" key="1">
    <citation type="journal article" date="2016" name="Mol. Biol. Evol.">
        <title>Genome-Wide Survey of Gut Fungi (Harpellales) Reveals the First Horizontally Transferred Ubiquitin Gene from a Mosquito Host.</title>
        <authorList>
            <person name="Wang Y."/>
            <person name="White M.M."/>
            <person name="Kvist S."/>
            <person name="Moncalvo J.M."/>
        </authorList>
    </citation>
    <scope>NUCLEOTIDE SEQUENCE [LARGE SCALE GENOMIC DNA]</scope>
    <source>
        <strain evidence="2 3">ALG-7-W6</strain>
    </source>
</reference>
<evidence type="ECO:0000313" key="2">
    <source>
        <dbReference type="EMBL" id="OLY82502.1"/>
    </source>
</evidence>